<gene>
    <name evidence="2" type="ORF">Tco_1005531</name>
</gene>
<evidence type="ECO:0000313" key="3">
    <source>
        <dbReference type="Proteomes" id="UP001151760"/>
    </source>
</evidence>
<comment type="caution">
    <text evidence="2">The sequence shown here is derived from an EMBL/GenBank/DDBJ whole genome shotgun (WGS) entry which is preliminary data.</text>
</comment>
<feature type="compositionally biased region" description="Acidic residues" evidence="1">
    <location>
        <begin position="176"/>
        <end position="195"/>
    </location>
</feature>
<proteinExistence type="predicted"/>
<reference evidence="2" key="2">
    <citation type="submission" date="2022-01" db="EMBL/GenBank/DDBJ databases">
        <authorList>
            <person name="Yamashiro T."/>
            <person name="Shiraishi A."/>
            <person name="Satake H."/>
            <person name="Nakayama K."/>
        </authorList>
    </citation>
    <scope>NUCLEOTIDE SEQUENCE</scope>
</reference>
<protein>
    <submittedName>
        <fullName evidence="2">Uncharacterized protein</fullName>
    </submittedName>
</protein>
<feature type="region of interest" description="Disordered" evidence="1">
    <location>
        <begin position="492"/>
        <end position="513"/>
    </location>
</feature>
<reference evidence="2" key="1">
    <citation type="journal article" date="2022" name="Int. J. Mol. Sci.">
        <title>Draft Genome of Tanacetum Coccineum: Genomic Comparison of Closely Related Tanacetum-Family Plants.</title>
        <authorList>
            <person name="Yamashiro T."/>
            <person name="Shiraishi A."/>
            <person name="Nakayama K."/>
            <person name="Satake H."/>
        </authorList>
    </citation>
    <scope>NUCLEOTIDE SEQUENCE</scope>
</reference>
<keyword evidence="3" id="KW-1185">Reference proteome</keyword>
<feature type="region of interest" description="Disordered" evidence="1">
    <location>
        <begin position="28"/>
        <end position="195"/>
    </location>
</feature>
<sequence>MLESNAYKTYYAFTSGKKIPKLKYIRKKVDSDTSPKQKPVQATKCTRLKKKAKVAKSDKKKQPAKKPKAKGLAILSEVALTKAGYQKKQDTISQFSYKWLSKDEEKDDENYSDDISDEGDDDNDGNNGNDGDDDDANDDDKQEGDDTNNDDEETDSDRTESDRIKIPILDQSTTEYYEEEEEKIDDEETMNDDDDDEVTKELYEDVNVNLGYENTKITNTDQGASEQQNKADKHVQSYSVSFDFTSKLLNLENPSPADNEIASLMETSAHHAMAVPEITFGFTTTIPPPPPFFNPLLQQATPTPTPTTFEAIASFPSLLDFSYVFRFNDRVTNLEKDLLEIKQVEQYAQALSSIVAIVDCYMDNKLGEAINKAIQAHNLDYRQKAQDEKNAYIELIDIKEEAATSLSEFELTKILIDTMEKNKGVEMKETKIETPPLDQTEGRKEENRVKMLSPPEIQGQRKRSLQAPLKTPPNLNISLSASLPMQRSQEVTKADWFKKPERPPTLDPDWSKRQHVDFRPPQTWISQVAHAEEPPTSFDELNDTSFDFSAFVMNRLKIPNLTQEILVGPAFNLLKGTCKSIMELEYHFEEYSKATTKCLDWYNPKNKPYPFDLRKPLSLIQDHQGRQIIPQDYFINNDLEYLKGRYLSRRYSTSMTKTKAATYDLKWIEDLDPKRQSFYEYASNMTSSKDVYSKRRIIVVTRLKIMKKYDYSHLEEIEVRRDDQKQYMFREGDFKRLRLQDIEDMLLLLVQ</sequence>
<organism evidence="2 3">
    <name type="scientific">Tanacetum coccineum</name>
    <dbReference type="NCBI Taxonomy" id="301880"/>
    <lineage>
        <taxon>Eukaryota</taxon>
        <taxon>Viridiplantae</taxon>
        <taxon>Streptophyta</taxon>
        <taxon>Embryophyta</taxon>
        <taxon>Tracheophyta</taxon>
        <taxon>Spermatophyta</taxon>
        <taxon>Magnoliopsida</taxon>
        <taxon>eudicotyledons</taxon>
        <taxon>Gunneridae</taxon>
        <taxon>Pentapetalae</taxon>
        <taxon>asterids</taxon>
        <taxon>campanulids</taxon>
        <taxon>Asterales</taxon>
        <taxon>Asteraceae</taxon>
        <taxon>Asteroideae</taxon>
        <taxon>Anthemideae</taxon>
        <taxon>Anthemidinae</taxon>
        <taxon>Tanacetum</taxon>
    </lineage>
</organism>
<dbReference type="EMBL" id="BQNB010017335">
    <property type="protein sequence ID" value="GJT61998.1"/>
    <property type="molecule type" value="Genomic_DNA"/>
</dbReference>
<dbReference type="Proteomes" id="UP001151760">
    <property type="component" value="Unassembled WGS sequence"/>
</dbReference>
<name>A0ABQ5FGD8_9ASTR</name>
<evidence type="ECO:0000256" key="1">
    <source>
        <dbReference type="SAM" id="MobiDB-lite"/>
    </source>
</evidence>
<accession>A0ABQ5FGD8</accession>
<feature type="compositionally biased region" description="Acidic residues" evidence="1">
    <location>
        <begin position="105"/>
        <end position="155"/>
    </location>
</feature>
<feature type="compositionally biased region" description="Basic and acidic residues" evidence="1">
    <location>
        <begin position="156"/>
        <end position="165"/>
    </location>
</feature>
<evidence type="ECO:0000313" key="2">
    <source>
        <dbReference type="EMBL" id="GJT61998.1"/>
    </source>
</evidence>